<dbReference type="Proteomes" id="UP000050863">
    <property type="component" value="Unassembled WGS sequence"/>
</dbReference>
<protein>
    <submittedName>
        <fullName evidence="1">Uncharacterized protein</fullName>
    </submittedName>
</protein>
<accession>A0A0R3LF96</accession>
<name>A0A0R3LF96_9BRAD</name>
<sequence>MDRSVIADVPRDKYVERCKQRAFDYLNRGDLRSAVASFVNNMNARPDCELPHHFAALGVLLLMQSDALGWKALIDEFR</sequence>
<proteinExistence type="predicted"/>
<comment type="caution">
    <text evidence="1">The sequence shown here is derived from an EMBL/GenBank/DDBJ whole genome shotgun (WGS) entry which is preliminary data.</text>
</comment>
<gene>
    <name evidence="1" type="ORF">CQ12_38800</name>
</gene>
<dbReference type="EMBL" id="LLXZ01000130">
    <property type="protein sequence ID" value="KRR04429.1"/>
    <property type="molecule type" value="Genomic_DNA"/>
</dbReference>
<keyword evidence="2" id="KW-1185">Reference proteome</keyword>
<evidence type="ECO:0000313" key="2">
    <source>
        <dbReference type="Proteomes" id="UP000050863"/>
    </source>
</evidence>
<dbReference type="AlphaFoldDB" id="A0A0R3LF96"/>
<organism evidence="1 2">
    <name type="scientific">Bradyrhizobium jicamae</name>
    <dbReference type="NCBI Taxonomy" id="280332"/>
    <lineage>
        <taxon>Bacteria</taxon>
        <taxon>Pseudomonadati</taxon>
        <taxon>Pseudomonadota</taxon>
        <taxon>Alphaproteobacteria</taxon>
        <taxon>Hyphomicrobiales</taxon>
        <taxon>Nitrobacteraceae</taxon>
        <taxon>Bradyrhizobium</taxon>
    </lineage>
</organism>
<evidence type="ECO:0000313" key="1">
    <source>
        <dbReference type="EMBL" id="KRR04429.1"/>
    </source>
</evidence>
<dbReference type="OrthoDB" id="8239204at2"/>
<dbReference type="RefSeq" id="WP_057837348.1">
    <property type="nucleotide sequence ID" value="NZ_LLXZ01000130.1"/>
</dbReference>
<reference evidence="1 2" key="1">
    <citation type="submission" date="2014-03" db="EMBL/GenBank/DDBJ databases">
        <title>Bradyrhizobium valentinum sp. nov., isolated from effective nodules of Lupinus mariae-josephae, a lupine endemic of basic-lime soils in Eastern Spain.</title>
        <authorList>
            <person name="Duran D."/>
            <person name="Rey L."/>
            <person name="Navarro A."/>
            <person name="Busquets A."/>
            <person name="Imperial J."/>
            <person name="Ruiz-Argueso T."/>
        </authorList>
    </citation>
    <scope>NUCLEOTIDE SEQUENCE [LARGE SCALE GENOMIC DNA]</scope>
    <source>
        <strain evidence="1 2">PAC68</strain>
    </source>
</reference>